<dbReference type="Proteomes" id="UP000245137">
    <property type="component" value="Unassembled WGS sequence"/>
</dbReference>
<accession>A0A2U1SQR6</accession>
<dbReference type="OrthoDB" id="5766633at2"/>
<feature type="transmembrane region" description="Helical" evidence="6">
    <location>
        <begin position="207"/>
        <end position="227"/>
    </location>
</feature>
<keyword evidence="8" id="KW-1185">Reference proteome</keyword>
<keyword evidence="1" id="KW-0813">Transport</keyword>
<evidence type="ECO:0000256" key="3">
    <source>
        <dbReference type="ARBA" id="ARBA00022723"/>
    </source>
</evidence>
<dbReference type="InterPro" id="IPR052168">
    <property type="entry name" value="Cytochrome_b561_oxidase"/>
</dbReference>
<evidence type="ECO:0000313" key="8">
    <source>
        <dbReference type="Proteomes" id="UP000245137"/>
    </source>
</evidence>
<organism evidence="7 8">
    <name type="scientific">Methylosinus sporium</name>
    <dbReference type="NCBI Taxonomy" id="428"/>
    <lineage>
        <taxon>Bacteria</taxon>
        <taxon>Pseudomonadati</taxon>
        <taxon>Pseudomonadota</taxon>
        <taxon>Alphaproteobacteria</taxon>
        <taxon>Hyphomicrobiales</taxon>
        <taxon>Methylocystaceae</taxon>
        <taxon>Methylosinus</taxon>
    </lineage>
</organism>
<evidence type="ECO:0000256" key="4">
    <source>
        <dbReference type="ARBA" id="ARBA00022982"/>
    </source>
</evidence>
<dbReference type="PANTHER" id="PTHR30529:SF1">
    <property type="entry name" value="CYTOCHROME B561 HOMOLOG 2"/>
    <property type="match status" value="1"/>
</dbReference>
<feature type="transmembrane region" description="Helical" evidence="6">
    <location>
        <begin position="247"/>
        <end position="267"/>
    </location>
</feature>
<dbReference type="InterPro" id="IPR022051">
    <property type="entry name" value="DUF3611"/>
</dbReference>
<keyword evidence="2" id="KW-0349">Heme</keyword>
<feature type="transmembrane region" description="Helical" evidence="6">
    <location>
        <begin position="288"/>
        <end position="318"/>
    </location>
</feature>
<gene>
    <name evidence="7" type="ORF">C5689_10815</name>
</gene>
<evidence type="ECO:0000256" key="5">
    <source>
        <dbReference type="ARBA" id="ARBA00023004"/>
    </source>
</evidence>
<keyword evidence="6" id="KW-0812">Transmembrane</keyword>
<name>A0A2U1SQR6_METSR</name>
<comment type="caution">
    <text evidence="7">The sequence shown here is derived from an EMBL/GenBank/DDBJ whole genome shotgun (WGS) entry which is preliminary data.</text>
</comment>
<dbReference type="GO" id="GO:0046872">
    <property type="term" value="F:metal ion binding"/>
    <property type="evidence" value="ECO:0007669"/>
    <property type="project" value="UniProtKB-KW"/>
</dbReference>
<reference evidence="7 8" key="1">
    <citation type="journal article" date="2018" name="Appl. Microbiol. Biotechnol.">
        <title>Co-cultivation of the strictly anaerobic methanogen Methanosarcina barkeri with aerobic methanotrophs in an oxygen-limited membrane bioreactor.</title>
        <authorList>
            <person name="In 't Zandt M.H."/>
            <person name="van den Bosch T.J.M."/>
            <person name="Rijkers R."/>
            <person name="van Kessel M.A.H.J."/>
            <person name="Jetten M.S.M."/>
            <person name="Welte C.U."/>
        </authorList>
    </citation>
    <scope>NUCLEOTIDE SEQUENCE [LARGE SCALE GENOMIC DNA]</scope>
    <source>
        <strain evidence="7 8">DSM 17706</strain>
    </source>
</reference>
<feature type="transmembrane region" description="Helical" evidence="6">
    <location>
        <begin position="39"/>
        <end position="63"/>
    </location>
</feature>
<sequence length="386" mass="40863">MRSIIARINFVSVILLGALALALGWLAAHSERPLTSPPFALHVALGVLAGALLLAQIVLRLVVPPPTLPARWSKGRRCSAASCEFLIYFSLALLVATGALWGYFGSAPLEVFGHPLPVSPDADPRLADLLGPAWTRALGLAGATASDALLAAHRLLGYVLAASIALTLALGSFSRFRPEAPPAESAQIAPALVEPSPTQSLASRLRLFGWLQFWPQLAIALASAVLLQFSTSGRAFSPSQTGYGDAIYWSLFAFLLLCAATALAFFYTRAARSVARADYLGVHRLTAFWFLSLGLLIGLAGVIISFVGLSLSVSLLVAKTVSQPPGIAITDPNKIIRALDVFVLLVNFALLLAHFIGVAIAAFLTSEATRARYRFAVATVPQEGRA</sequence>
<evidence type="ECO:0000256" key="1">
    <source>
        <dbReference type="ARBA" id="ARBA00022448"/>
    </source>
</evidence>
<dbReference type="EMBL" id="PUIV01000014">
    <property type="protein sequence ID" value="PWB93933.1"/>
    <property type="molecule type" value="Genomic_DNA"/>
</dbReference>
<feature type="transmembrane region" description="Helical" evidence="6">
    <location>
        <begin position="155"/>
        <end position="173"/>
    </location>
</feature>
<protein>
    <submittedName>
        <fullName evidence="7">Cytochrome B</fullName>
    </submittedName>
</protein>
<dbReference type="RefSeq" id="WP_108917284.1">
    <property type="nucleotide sequence ID" value="NZ_BGJY01000031.1"/>
</dbReference>
<dbReference type="Pfam" id="PF12263">
    <property type="entry name" value="DUF3611"/>
    <property type="match status" value="1"/>
</dbReference>
<keyword evidence="3" id="KW-0479">Metal-binding</keyword>
<feature type="transmembrane region" description="Helical" evidence="6">
    <location>
        <begin position="7"/>
        <end position="27"/>
    </location>
</feature>
<keyword evidence="4" id="KW-0249">Electron transport</keyword>
<dbReference type="AlphaFoldDB" id="A0A2U1SQR6"/>
<keyword evidence="6" id="KW-1133">Transmembrane helix</keyword>
<evidence type="ECO:0000256" key="6">
    <source>
        <dbReference type="SAM" id="Phobius"/>
    </source>
</evidence>
<evidence type="ECO:0000256" key="2">
    <source>
        <dbReference type="ARBA" id="ARBA00022617"/>
    </source>
</evidence>
<dbReference type="PANTHER" id="PTHR30529">
    <property type="entry name" value="CYTOCHROME B561"/>
    <property type="match status" value="1"/>
</dbReference>
<keyword evidence="5" id="KW-0408">Iron</keyword>
<keyword evidence="6" id="KW-0472">Membrane</keyword>
<dbReference type="GO" id="GO:0005886">
    <property type="term" value="C:plasma membrane"/>
    <property type="evidence" value="ECO:0007669"/>
    <property type="project" value="TreeGrafter"/>
</dbReference>
<feature type="transmembrane region" description="Helical" evidence="6">
    <location>
        <begin position="338"/>
        <end position="364"/>
    </location>
</feature>
<dbReference type="GO" id="GO:0020037">
    <property type="term" value="F:heme binding"/>
    <property type="evidence" value="ECO:0007669"/>
    <property type="project" value="TreeGrafter"/>
</dbReference>
<proteinExistence type="predicted"/>
<feature type="transmembrane region" description="Helical" evidence="6">
    <location>
        <begin position="84"/>
        <end position="104"/>
    </location>
</feature>
<evidence type="ECO:0000313" key="7">
    <source>
        <dbReference type="EMBL" id="PWB93933.1"/>
    </source>
</evidence>